<feature type="domain" description="Helicase ATP-binding" evidence="10">
    <location>
        <begin position="301"/>
        <end position="487"/>
    </location>
</feature>
<dbReference type="STRING" id="1121421.SAMN02745123_00310"/>
<dbReference type="SMART" id="SM00487">
    <property type="entry name" value="DEXDc"/>
    <property type="match status" value="1"/>
</dbReference>
<dbReference type="Pfam" id="PF00270">
    <property type="entry name" value="DEAD"/>
    <property type="match status" value="1"/>
</dbReference>
<dbReference type="CDD" id="cd09641">
    <property type="entry name" value="Cas3''_I"/>
    <property type="match status" value="1"/>
</dbReference>
<dbReference type="GO" id="GO:0004386">
    <property type="term" value="F:helicase activity"/>
    <property type="evidence" value="ECO:0007669"/>
    <property type="project" value="UniProtKB-KW"/>
</dbReference>
<dbReference type="InterPro" id="IPR006474">
    <property type="entry name" value="Helicase_Cas3_CRISPR-ass_core"/>
</dbReference>
<dbReference type="InterPro" id="IPR011545">
    <property type="entry name" value="DEAD/DEAH_box_helicase_dom"/>
</dbReference>
<keyword evidence="14" id="KW-1185">Reference proteome</keyword>
<organism evidence="13 14">
    <name type="scientific">Desulforamulus aeronauticus DSM 10349</name>
    <dbReference type="NCBI Taxonomy" id="1121421"/>
    <lineage>
        <taxon>Bacteria</taxon>
        <taxon>Bacillati</taxon>
        <taxon>Bacillota</taxon>
        <taxon>Clostridia</taxon>
        <taxon>Eubacteriales</taxon>
        <taxon>Peptococcaceae</taxon>
        <taxon>Desulforamulus</taxon>
    </lineage>
</organism>
<dbReference type="PROSITE" id="PS51194">
    <property type="entry name" value="HELICASE_CTER"/>
    <property type="match status" value="1"/>
</dbReference>
<dbReference type="GO" id="GO:0016787">
    <property type="term" value="F:hydrolase activity"/>
    <property type="evidence" value="ECO:0007669"/>
    <property type="project" value="UniProtKB-KW"/>
</dbReference>
<dbReference type="InterPro" id="IPR027417">
    <property type="entry name" value="P-loop_NTPase"/>
</dbReference>
<keyword evidence="3" id="KW-0540">Nuclease</keyword>
<keyword evidence="7" id="KW-0347">Helicase</keyword>
<dbReference type="InterPro" id="IPR001650">
    <property type="entry name" value="Helicase_C-like"/>
</dbReference>
<dbReference type="NCBIfam" id="TIGR01596">
    <property type="entry name" value="cas3_HD"/>
    <property type="match status" value="1"/>
</dbReference>
<dbReference type="GO" id="GO:0051607">
    <property type="term" value="P:defense response to virus"/>
    <property type="evidence" value="ECO:0007669"/>
    <property type="project" value="UniProtKB-KW"/>
</dbReference>
<keyword evidence="4" id="KW-0479">Metal-binding</keyword>
<dbReference type="RefSeq" id="WP_072910527.1">
    <property type="nucleotide sequence ID" value="NZ_FRAR01000005.1"/>
</dbReference>
<dbReference type="NCBIfam" id="TIGR01587">
    <property type="entry name" value="cas3_core"/>
    <property type="match status" value="1"/>
</dbReference>
<dbReference type="AlphaFoldDB" id="A0A1M6NWS5"/>
<proteinExistence type="inferred from homology"/>
<keyword evidence="6" id="KW-0378">Hydrolase</keyword>
<comment type="similarity">
    <text evidence="1">In the N-terminal section; belongs to the CRISPR-associated nuclease Cas3-HD family.</text>
</comment>
<dbReference type="Gene3D" id="1.10.3210.30">
    <property type="match status" value="1"/>
</dbReference>
<evidence type="ECO:0000256" key="3">
    <source>
        <dbReference type="ARBA" id="ARBA00022722"/>
    </source>
</evidence>
<dbReference type="InterPro" id="IPR054712">
    <property type="entry name" value="Cas3-like_dom"/>
</dbReference>
<evidence type="ECO:0000256" key="8">
    <source>
        <dbReference type="ARBA" id="ARBA00022840"/>
    </source>
</evidence>
<evidence type="ECO:0000256" key="5">
    <source>
        <dbReference type="ARBA" id="ARBA00022741"/>
    </source>
</evidence>
<dbReference type="PROSITE" id="PS51643">
    <property type="entry name" value="HD_CAS3"/>
    <property type="match status" value="1"/>
</dbReference>
<keyword evidence="8" id="KW-0067">ATP-binding</keyword>
<feature type="domain" description="Helicase C-terminal" evidence="11">
    <location>
        <begin position="514"/>
        <end position="673"/>
    </location>
</feature>
<accession>A0A1M6NWS5</accession>
<name>A0A1M6NWS5_9FIRM</name>
<evidence type="ECO:0000259" key="12">
    <source>
        <dbReference type="PROSITE" id="PS51643"/>
    </source>
</evidence>
<dbReference type="PROSITE" id="PS51192">
    <property type="entry name" value="HELICASE_ATP_BIND_1"/>
    <property type="match status" value="1"/>
</dbReference>
<dbReference type="EMBL" id="FRAR01000005">
    <property type="protein sequence ID" value="SHK00091.1"/>
    <property type="molecule type" value="Genomic_DNA"/>
</dbReference>
<evidence type="ECO:0000313" key="13">
    <source>
        <dbReference type="EMBL" id="SHK00091.1"/>
    </source>
</evidence>
<evidence type="ECO:0000256" key="6">
    <source>
        <dbReference type="ARBA" id="ARBA00022801"/>
    </source>
</evidence>
<dbReference type="Pfam" id="PF22590">
    <property type="entry name" value="Cas3-like_C_2"/>
    <property type="match status" value="1"/>
</dbReference>
<evidence type="ECO:0000313" key="14">
    <source>
        <dbReference type="Proteomes" id="UP000183997"/>
    </source>
</evidence>
<dbReference type="SMART" id="SM00490">
    <property type="entry name" value="HELICc"/>
    <property type="match status" value="1"/>
</dbReference>
<evidence type="ECO:0000256" key="4">
    <source>
        <dbReference type="ARBA" id="ARBA00022723"/>
    </source>
</evidence>
<dbReference type="Pfam" id="PF18019">
    <property type="entry name" value="Cas3_HD"/>
    <property type="match status" value="1"/>
</dbReference>
<reference evidence="14" key="1">
    <citation type="submission" date="2016-11" db="EMBL/GenBank/DDBJ databases">
        <authorList>
            <person name="Varghese N."/>
            <person name="Submissions S."/>
        </authorList>
    </citation>
    <scope>NUCLEOTIDE SEQUENCE [LARGE SCALE GENOMIC DNA]</scope>
    <source>
        <strain evidence="14">DSM 10349</strain>
    </source>
</reference>
<feature type="domain" description="HD Cas3-type" evidence="12">
    <location>
        <begin position="37"/>
        <end position="235"/>
    </location>
</feature>
<evidence type="ECO:0000256" key="2">
    <source>
        <dbReference type="ARBA" id="ARBA00009046"/>
    </source>
</evidence>
<evidence type="ECO:0000256" key="7">
    <source>
        <dbReference type="ARBA" id="ARBA00022806"/>
    </source>
</evidence>
<evidence type="ECO:0000256" key="9">
    <source>
        <dbReference type="ARBA" id="ARBA00023118"/>
    </source>
</evidence>
<dbReference type="GO" id="GO:0003676">
    <property type="term" value="F:nucleic acid binding"/>
    <property type="evidence" value="ECO:0007669"/>
    <property type="project" value="InterPro"/>
</dbReference>
<keyword evidence="5" id="KW-0547">Nucleotide-binding</keyword>
<evidence type="ECO:0000256" key="1">
    <source>
        <dbReference type="ARBA" id="ARBA00006847"/>
    </source>
</evidence>
<dbReference type="GO" id="GO:0046872">
    <property type="term" value="F:metal ion binding"/>
    <property type="evidence" value="ECO:0007669"/>
    <property type="project" value="UniProtKB-KW"/>
</dbReference>
<sequence>MLSIDSITTIQLVDPAVLSDPHYWAHTHRKSVADRKDGLETETLLAHSRLTLHYYKVYCQKKGMEKVVHDLIEACGFGKEEGQTVYLLFLYAIYLHDLGKINPAYQAKILENEYFCKQYHKGDKSQHSLAGAYLYIDHMYKVVLKNPSEGVCKFLAAFAYCISRHHGKLGNGRGFSELGLWNERYFRSELDSEAFDRIEYDMQQTLHGRTQGNEPLAFYILGRLLYALITGCDYCATQEFMTGQAVEPAVLGEGGVGLKERYDESTLCRSIRSYQKDPTSFSGDPINELRTQMFLEAEKNLLAQPEAHIYYLEAPTGAGKTNMAINLTLRMLEVEPKIRNIVYVFPFNTLVEQTKEALEPYFGKQLAVINSLTPVLMGEDEKEENYDEAWLDHLFHNYPIVLTSHVNFFNALFGCGRNQCFPLLKLCHSVIVLDEIQSYKNGIWREMISFLQCYAKLLHIKIIIMSATLPQLDQMLRTVDAQFVTLIDDPSSYYQHPLFRDRVHLDFSLLEQRQEKITLEELKERVLAFKGRRVLVEFINKRTAQAFYELCKEECNAVLLTGDDNGARRKQVIDRIQQGEKMILIATQVIEAGVNIDMEIGFKDISLPDGEEQFLGRINRSCLLKDGGVAYFFDYDDAKTIYRGDARLQYSIMDPVIRKSLQEKSFDKIYELVFAELLTRTSKANGRNIAYLDQDCVQLNCQDVEKKMELIEPTYQMFIPYQWEELNGYQVWEEFKELCCNREMSYTQRKVELSRLALTMSYFTFTAYDDKKLLGAESFGGYFFIEGGEQFVEDGILDRKTLEKYFGGVIW</sequence>
<dbReference type="GO" id="GO:0005524">
    <property type="term" value="F:ATP binding"/>
    <property type="evidence" value="ECO:0007669"/>
    <property type="project" value="UniProtKB-KW"/>
</dbReference>
<evidence type="ECO:0000259" key="11">
    <source>
        <dbReference type="PROSITE" id="PS51194"/>
    </source>
</evidence>
<keyword evidence="9" id="KW-0051">Antiviral defense</keyword>
<dbReference type="InterPro" id="IPR006483">
    <property type="entry name" value="CRISPR-assoc_Cas3_HD"/>
</dbReference>
<dbReference type="InterPro" id="IPR038257">
    <property type="entry name" value="CRISPR-assoc_Cas3_HD_sf"/>
</dbReference>
<dbReference type="Proteomes" id="UP000183997">
    <property type="component" value="Unassembled WGS sequence"/>
</dbReference>
<gene>
    <name evidence="13" type="ORF">SAMN02745123_00310</name>
</gene>
<dbReference type="InterPro" id="IPR014001">
    <property type="entry name" value="Helicase_ATP-bd"/>
</dbReference>
<dbReference type="GO" id="GO:0004518">
    <property type="term" value="F:nuclease activity"/>
    <property type="evidence" value="ECO:0007669"/>
    <property type="project" value="UniProtKB-KW"/>
</dbReference>
<protein>
    <submittedName>
        <fullName evidence="13">CRISPR-associated helicase, Cas3 family</fullName>
    </submittedName>
</protein>
<comment type="similarity">
    <text evidence="2">In the central section; belongs to the CRISPR-associated helicase Cas3 family.</text>
</comment>
<evidence type="ECO:0000259" key="10">
    <source>
        <dbReference type="PROSITE" id="PS51192"/>
    </source>
</evidence>
<dbReference type="SUPFAM" id="SSF52540">
    <property type="entry name" value="P-loop containing nucleoside triphosphate hydrolases"/>
    <property type="match status" value="1"/>
</dbReference>
<dbReference type="Gene3D" id="3.40.50.300">
    <property type="entry name" value="P-loop containing nucleotide triphosphate hydrolases"/>
    <property type="match status" value="2"/>
</dbReference>